<dbReference type="PANTHER" id="PTHR33112">
    <property type="entry name" value="DOMAIN PROTEIN, PUTATIVE-RELATED"/>
    <property type="match status" value="1"/>
</dbReference>
<protein>
    <submittedName>
        <fullName evidence="2">Heterokaryon incompatibility protein-domain-containing protein</fullName>
    </submittedName>
</protein>
<dbReference type="Proteomes" id="UP000481861">
    <property type="component" value="Unassembled WGS sequence"/>
</dbReference>
<dbReference type="OrthoDB" id="5362512at2759"/>
<dbReference type="AlphaFoldDB" id="A0A7C8IKB2"/>
<sequence>MTGEGKREGGDIEDEDAGEVRVAFTSTTGSALRVYRAAYQYKEEEQLEIFVVEPHKLKLLPVSTSVSGYTGSESSYNKAVSWFTNCLTTHKMLCPGLTPPAHLPRRVLDLSPSSPHPNDCIQLRESVTETAYYACLSHCWGDSQPLRTTLHPDTYTQHRLGIPISALPRTFQDTVVFTRSLSIRYLWIDSLCIIQDSPEDWAAESVRMAEIYQNAIITLAASAAPGSQHGLFKETQEAYQDRSLAETTGRASHDAIRIRSPLLHRAPDHPLLTRAWVFQERMLSARVLHFGPQELIWECYEDAACECGSFSKRTGEWPKGKAWLAPRALGMLSEAEMTDWWHGAVADYSLLGLTREGDVLPAISGVAKKMQAEAKEAKAYVAGLWRASLPLDLCWATQRGRLARRPDEWRAPSWSWASVVASEAGGVDYALTTGLKIRMQRDADTVAQHVRVIEAQCVPKSISCFGQLKDGYIVLLGTLSWADLVRLEDSTRSSNSGVAWSVVSSPDSKQPLAGVLYPDYDYSVDGPHHVTGGTRVPCLKMFSITKTVSGSISLYLVLRVAGDARGVEKKEKGDDEVVFERIGLLYAREVETGLEDVSDVSARVGEGEAEVEVEVKII</sequence>
<evidence type="ECO:0000313" key="3">
    <source>
        <dbReference type="Proteomes" id="UP000481861"/>
    </source>
</evidence>
<feature type="domain" description="Heterokaryon incompatibility" evidence="1">
    <location>
        <begin position="133"/>
        <end position="280"/>
    </location>
</feature>
<keyword evidence="3" id="KW-1185">Reference proteome</keyword>
<name>A0A7C8IKB2_9PLEO</name>
<proteinExistence type="predicted"/>
<dbReference type="EMBL" id="JAADJZ010000001">
    <property type="protein sequence ID" value="KAF2878493.1"/>
    <property type="molecule type" value="Genomic_DNA"/>
</dbReference>
<gene>
    <name evidence="2" type="ORF">BDV95DRAFT_601132</name>
</gene>
<comment type="caution">
    <text evidence="2">The sequence shown here is derived from an EMBL/GenBank/DDBJ whole genome shotgun (WGS) entry which is preliminary data.</text>
</comment>
<dbReference type="Pfam" id="PF06985">
    <property type="entry name" value="HET"/>
    <property type="match status" value="1"/>
</dbReference>
<accession>A0A7C8IKB2</accession>
<dbReference type="InterPro" id="IPR010730">
    <property type="entry name" value="HET"/>
</dbReference>
<dbReference type="PANTHER" id="PTHR33112:SF9">
    <property type="entry name" value="HETEROKARYON INCOMPATIBILITY DOMAIN-CONTAINING PROTEIN"/>
    <property type="match status" value="1"/>
</dbReference>
<organism evidence="2 3">
    <name type="scientific">Massariosphaeria phaeospora</name>
    <dbReference type="NCBI Taxonomy" id="100035"/>
    <lineage>
        <taxon>Eukaryota</taxon>
        <taxon>Fungi</taxon>
        <taxon>Dikarya</taxon>
        <taxon>Ascomycota</taxon>
        <taxon>Pezizomycotina</taxon>
        <taxon>Dothideomycetes</taxon>
        <taxon>Pleosporomycetidae</taxon>
        <taxon>Pleosporales</taxon>
        <taxon>Pleosporales incertae sedis</taxon>
        <taxon>Massariosphaeria</taxon>
    </lineage>
</organism>
<evidence type="ECO:0000259" key="1">
    <source>
        <dbReference type="Pfam" id="PF06985"/>
    </source>
</evidence>
<reference evidence="2 3" key="1">
    <citation type="submission" date="2020-01" db="EMBL/GenBank/DDBJ databases">
        <authorList>
            <consortium name="DOE Joint Genome Institute"/>
            <person name="Haridas S."/>
            <person name="Albert R."/>
            <person name="Binder M."/>
            <person name="Bloem J."/>
            <person name="Labutti K."/>
            <person name="Salamov A."/>
            <person name="Andreopoulos B."/>
            <person name="Baker S.E."/>
            <person name="Barry K."/>
            <person name="Bills G."/>
            <person name="Bluhm B.H."/>
            <person name="Cannon C."/>
            <person name="Castanera R."/>
            <person name="Culley D.E."/>
            <person name="Daum C."/>
            <person name="Ezra D."/>
            <person name="Gonzalez J.B."/>
            <person name="Henrissat B."/>
            <person name="Kuo A."/>
            <person name="Liang C."/>
            <person name="Lipzen A."/>
            <person name="Lutzoni F."/>
            <person name="Magnuson J."/>
            <person name="Mondo S."/>
            <person name="Nolan M."/>
            <person name="Ohm R."/>
            <person name="Pangilinan J."/>
            <person name="Park H.-J.H."/>
            <person name="Ramirez L."/>
            <person name="Alfaro M."/>
            <person name="Sun H."/>
            <person name="Tritt A."/>
            <person name="Yoshinaga Y."/>
            <person name="Zwiers L.-H.L."/>
            <person name="Turgeon B.G."/>
            <person name="Goodwin S.B."/>
            <person name="Spatafora J.W."/>
            <person name="Crous P.W."/>
            <person name="Grigoriev I.V."/>
        </authorList>
    </citation>
    <scope>NUCLEOTIDE SEQUENCE [LARGE SCALE GENOMIC DNA]</scope>
    <source>
        <strain evidence="2 3">CBS 611.86</strain>
    </source>
</reference>
<evidence type="ECO:0000313" key="2">
    <source>
        <dbReference type="EMBL" id="KAF2878493.1"/>
    </source>
</evidence>